<dbReference type="AlphaFoldDB" id="A0A0N0P9G7"/>
<feature type="compositionally biased region" description="Low complexity" evidence="1">
    <location>
        <begin position="542"/>
        <end position="553"/>
    </location>
</feature>
<sequence length="1234" mass="128525">MSKPTKERSADVEDSAVSPSLPRGPLRCAFRRLVAAGTSTAHSDQPVEEGKEVSTAEVGPSAAATRATGNRDGSSRSCCTHRGGSHNDSGTQGSPHDENGSTKNFVFWPRVRPQKPTRASMEPIIAQAYFVNRNTKGTQTSSEEASSATSSPEHQTNTCTHHTETTLTAATVQGGSESMRKEAAAATTASPDALMATAAAGASASDAAATTPLERWISREGYQASSTLSCASAHSFSFSPRCSISAALPRVREGDPGTTSGSIALSNNTNTLSSHLCVNALTERTPTLGILPRSSRILSNSEGSGLPVPNNQCSGVPKAAMPLEAVGLYNTGRRGSDNGSIRTPPFLPPLPRNSSIASTNCAGASNGPVVTAAPTSEREDVGSAGGAAMTAASSALHGTAIIAPILTQEERSHSIVAARRLHSLIGSNNSAELILNEPASKSSGIADSGRGSLCIARPAPSGRSRKPGAKFSSVKSPRDSPYDNSSTSTHCDTPLVLDGMQRQVCGFSSCASESAASNPGTKTWATNASSVRSQSATQASHTCTSPPSYRTPTSSEYMTAMPLCVKRLATPPRSRLSAGGSLNIPASKSVKNEGKPLPHHTKSRSLHRCCSASHTSGTSADSTATTTTTVSAPTVMQGEKKRYTSVIEAGKRETESDTSETAPVVPSTQPRARGDFHSKATTASSNVPAMSRTEAPFIVVAPFACTQAQPSVRAESAAPMLNSSEYTPCSPSAKLLTIVSTSPTSGCATASPKCYCASSASCAQQQPQREEPEFELHHCSMVHWFTNKNSFTHSTSSGSPASTLLLREVPLSVNIHSSRADIRSLYNNSIDACGVLNPPHPHAVTGGHAHSQLPASSQSLFPACGHNWSADASVDVMLDVCCATMTAAASLTCKTDSLCHTSEESFTVGLWSLAGGGAECKRVTPAMYLQVSTFSRSQGSISGGSCQRSAIRSAGAVPQGLAAVSVAAAPSTTAMPPEMCLGMHAVVPPKDDSVLVNEESFVEELPRDGDCEARDAAQPMDVLLLDDPDAPPFARAARTRICGQKHSKESSHNQLNCTNSNDTTTATTAQQCAGAHCEKGCAECAAPLATPTAAVQSGCTTPSMMKDTCCSHQTTGSSPTSSPKQPSPGHIEAMGLHHGHEDTQQYRGKSLHPHKPGAEPLSKLDSMTLQQRSADVLPLTATETHMATTQPIPQQWLRERDDGVWPLMRALPGCCCCFCAALSCVCRGPCRKSA</sequence>
<dbReference type="VEuPathDB" id="TriTrypDB:Lsey_0002_0310"/>
<accession>A0A0N0P9G7</accession>
<feature type="compositionally biased region" description="Polar residues" evidence="1">
    <location>
        <begin position="532"/>
        <end position="541"/>
    </location>
</feature>
<dbReference type="Proteomes" id="UP000038009">
    <property type="component" value="Unassembled WGS sequence"/>
</dbReference>
<feature type="compositionally biased region" description="Basic and acidic residues" evidence="1">
    <location>
        <begin position="1"/>
        <end position="11"/>
    </location>
</feature>
<feature type="region of interest" description="Disordered" evidence="1">
    <location>
        <begin position="1"/>
        <end position="103"/>
    </location>
</feature>
<feature type="compositionally biased region" description="Polar residues" evidence="1">
    <location>
        <begin position="352"/>
        <end position="363"/>
    </location>
</feature>
<feature type="region of interest" description="Disordered" evidence="1">
    <location>
        <begin position="441"/>
        <end position="489"/>
    </location>
</feature>
<feature type="compositionally biased region" description="Polar residues" evidence="1">
    <location>
        <begin position="67"/>
        <end position="78"/>
    </location>
</feature>
<evidence type="ECO:0000313" key="2">
    <source>
        <dbReference type="EMBL" id="KPI90707.1"/>
    </source>
</evidence>
<feature type="compositionally biased region" description="Low complexity" evidence="1">
    <location>
        <begin position="140"/>
        <end position="164"/>
    </location>
</feature>
<gene>
    <name evidence="2" type="ORF">ABL78_0143</name>
</gene>
<keyword evidence="3" id="KW-1185">Reference proteome</keyword>
<feature type="region of interest" description="Disordered" evidence="1">
    <location>
        <begin position="330"/>
        <end position="386"/>
    </location>
</feature>
<feature type="compositionally biased region" description="Basic residues" evidence="1">
    <location>
        <begin position="597"/>
        <end position="607"/>
    </location>
</feature>
<organism evidence="2 3">
    <name type="scientific">Leptomonas seymouri</name>
    <dbReference type="NCBI Taxonomy" id="5684"/>
    <lineage>
        <taxon>Eukaryota</taxon>
        <taxon>Discoba</taxon>
        <taxon>Euglenozoa</taxon>
        <taxon>Kinetoplastea</taxon>
        <taxon>Metakinetoplastina</taxon>
        <taxon>Trypanosomatida</taxon>
        <taxon>Trypanosomatidae</taxon>
        <taxon>Leishmaniinae</taxon>
        <taxon>Leptomonas</taxon>
    </lineage>
</organism>
<evidence type="ECO:0000313" key="3">
    <source>
        <dbReference type="Proteomes" id="UP000038009"/>
    </source>
</evidence>
<feature type="region of interest" description="Disordered" evidence="1">
    <location>
        <begin position="1110"/>
        <end position="1163"/>
    </location>
</feature>
<feature type="region of interest" description="Disordered" evidence="1">
    <location>
        <begin position="650"/>
        <end position="687"/>
    </location>
</feature>
<feature type="compositionally biased region" description="Low complexity" evidence="1">
    <location>
        <begin position="1111"/>
        <end position="1129"/>
    </location>
</feature>
<feature type="compositionally biased region" description="Low complexity" evidence="1">
    <location>
        <begin position="611"/>
        <end position="631"/>
    </location>
</feature>
<protein>
    <submittedName>
        <fullName evidence="2">Uncharacterized protein</fullName>
    </submittedName>
</protein>
<dbReference type="EMBL" id="LJSK01000002">
    <property type="protein sequence ID" value="KPI90707.1"/>
    <property type="molecule type" value="Genomic_DNA"/>
</dbReference>
<proteinExistence type="predicted"/>
<name>A0A0N0P9G7_LEPSE</name>
<comment type="caution">
    <text evidence="2">The sequence shown here is derived from an EMBL/GenBank/DDBJ whole genome shotgun (WGS) entry which is preliminary data.</text>
</comment>
<evidence type="ECO:0000256" key="1">
    <source>
        <dbReference type="SAM" id="MobiDB-lite"/>
    </source>
</evidence>
<feature type="region of interest" description="Disordered" evidence="1">
    <location>
        <begin position="136"/>
        <end position="164"/>
    </location>
</feature>
<feature type="region of interest" description="Disordered" evidence="1">
    <location>
        <begin position="532"/>
        <end position="553"/>
    </location>
</feature>
<reference evidence="2 3" key="1">
    <citation type="journal article" date="2015" name="PLoS Pathog.">
        <title>Leptomonas seymouri: Adaptations to the Dixenous Life Cycle Analyzed by Genome Sequencing, Transcriptome Profiling and Co-infection with Leishmania donovani.</title>
        <authorList>
            <person name="Kraeva N."/>
            <person name="Butenko A."/>
            <person name="Hlavacova J."/>
            <person name="Kostygov A."/>
            <person name="Myskova J."/>
            <person name="Grybchuk D."/>
            <person name="Lestinova T."/>
            <person name="Votypka J."/>
            <person name="Volf P."/>
            <person name="Opperdoes F."/>
            <person name="Flegontov P."/>
            <person name="Lukes J."/>
            <person name="Yurchenko V."/>
        </authorList>
    </citation>
    <scope>NUCLEOTIDE SEQUENCE [LARGE SCALE GENOMIC DNA]</scope>
    <source>
        <strain evidence="2 3">ATCC 30220</strain>
    </source>
</reference>
<feature type="region of interest" description="Disordered" evidence="1">
    <location>
        <begin position="575"/>
        <end position="631"/>
    </location>
</feature>